<evidence type="ECO:0000256" key="1">
    <source>
        <dbReference type="SAM" id="MobiDB-lite"/>
    </source>
</evidence>
<gene>
    <name evidence="3" type="primary">FG02017.1</name>
    <name evidence="2" type="ORF">FGRAMPH1_01T04867</name>
</gene>
<reference evidence="2 4" key="3">
    <citation type="journal article" date="2015" name="BMC Genomics">
        <title>The completed genome sequence of the pathogenic ascomycete fungus Fusarium graminearum.</title>
        <authorList>
            <person name="King R."/>
            <person name="Urban M."/>
            <person name="Hammond-Kosack M.C."/>
            <person name="Hassani-Pak K."/>
            <person name="Hammond-Kosack K.E."/>
        </authorList>
    </citation>
    <scope>NUCLEOTIDE SEQUENCE [LARGE SCALE GENOMIC DNA]</scope>
    <source>
        <strain evidence="4">ATCC MYA-4620 / CBS 123657 / FGSC 9075 / NRRL 31084 / PH-1</strain>
        <strain evidence="2">PH-1</strain>
    </source>
</reference>
<reference evidence="3 4" key="2">
    <citation type="journal article" date="2010" name="Nature">
        <title>Comparative genomics reveals mobile pathogenicity chromosomes in Fusarium.</title>
        <authorList>
            <person name="Ma L.J."/>
            <person name="van der Does H.C."/>
            <person name="Borkovich K.A."/>
            <person name="Coleman J.J."/>
            <person name="Daboussi M.J."/>
            <person name="Di Pietro A."/>
            <person name="Dufresne M."/>
            <person name="Freitag M."/>
            <person name="Grabherr M."/>
            <person name="Henrissat B."/>
            <person name="Houterman P.M."/>
            <person name="Kang S."/>
            <person name="Shim W.B."/>
            <person name="Woloshuk C."/>
            <person name="Xie X."/>
            <person name="Xu J.R."/>
            <person name="Antoniw J."/>
            <person name="Baker S.E."/>
            <person name="Bluhm B.H."/>
            <person name="Breakspear A."/>
            <person name="Brown D.W."/>
            <person name="Butchko R.A."/>
            <person name="Chapman S."/>
            <person name="Coulson R."/>
            <person name="Coutinho P.M."/>
            <person name="Danchin E.G."/>
            <person name="Diener A."/>
            <person name="Gale L.R."/>
            <person name="Gardiner D.M."/>
            <person name="Goff S."/>
            <person name="Hammond-Kosack K.E."/>
            <person name="Hilburn K."/>
            <person name="Hua-Van A."/>
            <person name="Jonkers W."/>
            <person name="Kazan K."/>
            <person name="Kodira C.D."/>
            <person name="Koehrsen M."/>
            <person name="Kumar L."/>
            <person name="Lee Y.H."/>
            <person name="Li L."/>
            <person name="Manners J.M."/>
            <person name="Miranda-Saavedra D."/>
            <person name="Mukherjee M."/>
            <person name="Park G."/>
            <person name="Park J."/>
            <person name="Park S.Y."/>
            <person name="Proctor R.H."/>
            <person name="Regev A."/>
            <person name="Ruiz-Roldan M.C."/>
            <person name="Sain D."/>
            <person name="Sakthikumar S."/>
            <person name="Sykes S."/>
            <person name="Schwartz D.C."/>
            <person name="Turgeon B.G."/>
            <person name="Wapinski I."/>
            <person name="Yoder O."/>
            <person name="Young S."/>
            <person name="Zeng Q."/>
            <person name="Zhou S."/>
            <person name="Galagan J."/>
            <person name="Cuomo C.A."/>
            <person name="Kistler H.C."/>
            <person name="Rep M."/>
        </authorList>
    </citation>
    <scope>GENOME REANNOTATION</scope>
    <source>
        <strain evidence="4">ATCC MYA-4620 / CBS 123657 / FGSC 9075 / NRRL 31084 / PH-1</strain>
        <strain evidence="3">PH-1 / ATCC MYA-4620 / FGSC 9075 / NRRL 31084</strain>
    </source>
</reference>
<reference evidence="3" key="4">
    <citation type="submission" date="2017-01" db="UniProtKB">
        <authorList>
            <consortium name="EnsemblFungi"/>
        </authorList>
    </citation>
    <scope>IDENTIFICATION</scope>
    <source>
        <strain evidence="3">PH-1 / ATCC MYA-4620 / FGSC 9075 / NRRL 31084</strain>
    </source>
</reference>
<dbReference type="eggNOG" id="ENOG502RMJ8">
    <property type="taxonomic scope" value="Eukaryota"/>
</dbReference>
<dbReference type="VEuPathDB" id="FungiDB:FGRAMPH1_01G04867"/>
<dbReference type="InParanoid" id="A0A098D713"/>
<dbReference type="EnsemblFungi" id="CEF74240">
    <property type="protein sequence ID" value="CEF74240"/>
    <property type="gene ID" value="FGRRES_02017_M"/>
</dbReference>
<accession>A0A098D713</accession>
<dbReference type="EMBL" id="HG970332">
    <property type="protein sequence ID" value="CEF74240.1"/>
    <property type="molecule type" value="Genomic_DNA"/>
</dbReference>
<keyword evidence="4" id="KW-1185">Reference proteome</keyword>
<organism evidence="2 4">
    <name type="scientific">Gibberella zeae (strain ATCC MYA-4620 / CBS 123657 / FGSC 9075 / NRRL 31084 / PH-1)</name>
    <name type="common">Wheat head blight fungus</name>
    <name type="synonym">Fusarium graminearum</name>
    <dbReference type="NCBI Taxonomy" id="229533"/>
    <lineage>
        <taxon>Eukaryota</taxon>
        <taxon>Fungi</taxon>
        <taxon>Dikarya</taxon>
        <taxon>Ascomycota</taxon>
        <taxon>Pezizomycotina</taxon>
        <taxon>Sordariomycetes</taxon>
        <taxon>Hypocreomycetidae</taxon>
        <taxon>Hypocreales</taxon>
        <taxon>Nectriaceae</taxon>
        <taxon>Fusarium</taxon>
    </lineage>
</organism>
<evidence type="ECO:0000313" key="4">
    <source>
        <dbReference type="Proteomes" id="UP000070720"/>
    </source>
</evidence>
<proteinExistence type="predicted"/>
<protein>
    <submittedName>
        <fullName evidence="2">Chromosome 1, complete genome</fullName>
    </submittedName>
</protein>
<evidence type="ECO:0000313" key="2">
    <source>
        <dbReference type="EMBL" id="CEF74240.1"/>
    </source>
</evidence>
<dbReference type="Proteomes" id="UP000070720">
    <property type="component" value="Chromosome 1"/>
</dbReference>
<reference evidence="3 4" key="1">
    <citation type="journal article" date="2007" name="Science">
        <title>The Fusarium graminearum genome reveals a link between localized polymorphism and pathogen specialization.</title>
        <authorList>
            <person name="Cuomo C.A."/>
            <person name="Gueldener U."/>
            <person name="Xu J.-R."/>
            <person name="Trail F."/>
            <person name="Turgeon B.G."/>
            <person name="Di Pietro A."/>
            <person name="Walton J.D."/>
            <person name="Ma L.-J."/>
            <person name="Baker S.E."/>
            <person name="Rep M."/>
            <person name="Adam G."/>
            <person name="Antoniw J."/>
            <person name="Baldwin T."/>
            <person name="Calvo S.E."/>
            <person name="Chang Y.-L."/>
            <person name="DeCaprio D."/>
            <person name="Gale L.R."/>
            <person name="Gnerre S."/>
            <person name="Goswami R.S."/>
            <person name="Hammond-Kosack K."/>
            <person name="Harris L.J."/>
            <person name="Hilburn K."/>
            <person name="Kennell J.C."/>
            <person name="Kroken S."/>
            <person name="Magnuson J.K."/>
            <person name="Mannhaupt G."/>
            <person name="Mauceli E.W."/>
            <person name="Mewes H.-W."/>
            <person name="Mitterbauer R."/>
            <person name="Muehlbauer G."/>
            <person name="Muensterkoetter M."/>
            <person name="Nelson D."/>
            <person name="O'Donnell K."/>
            <person name="Ouellet T."/>
            <person name="Qi W."/>
            <person name="Quesneville H."/>
            <person name="Roncero M.I.G."/>
            <person name="Seong K.-Y."/>
            <person name="Tetko I.V."/>
            <person name="Urban M."/>
            <person name="Waalwijk C."/>
            <person name="Ward T.J."/>
            <person name="Yao J."/>
            <person name="Birren B.W."/>
            <person name="Kistler H.C."/>
        </authorList>
    </citation>
    <scope>NUCLEOTIDE SEQUENCE [LARGE SCALE GENOMIC DNA]</scope>
    <source>
        <strain evidence="4">ATCC MYA-4620 / CBS 123657 / FGSC 9075 / NRRL 31084 / PH-1</strain>
        <strain evidence="3">PH-1 / ATCC MYA-4620 / FGSC 9075 / NRRL 31084</strain>
    </source>
</reference>
<accession>A0A0E0RSL5</accession>
<evidence type="ECO:0000313" key="3">
    <source>
        <dbReference type="EnsemblFungi" id="CEF74240"/>
    </source>
</evidence>
<feature type="region of interest" description="Disordered" evidence="1">
    <location>
        <begin position="158"/>
        <end position="180"/>
    </location>
</feature>
<name>A0A098D713_GIBZE</name>
<feature type="region of interest" description="Disordered" evidence="1">
    <location>
        <begin position="1"/>
        <end position="25"/>
    </location>
</feature>
<dbReference type="AlphaFoldDB" id="A0A098D713"/>
<sequence length="305" mass="35143">MAPTGSDVPFSSPKRPQTPLGPLSGPQIIEATYIMTREMAMAQAGDIKEKLGHRGFDQAALLPQMNEWLSLPVVKVLSEDMKNRVSIWCQQHNRGWLDAIRDAEDDLKEYQYTSRIQESTDTIPEIIQSRLEETLDRFRQEILQEQRETTAKMMAKMDSLQLSEQTSPPAKRRRMSTRNIPKNASLQKIDEGLRYLLGEDSELVQCFREHAVNIDPKFTTLVEPSAKRFWTKGQLENFQKETRELGLGAVEYKLLDRIFQEMEEGDLSMTNIAALSLQLTSREQYGTLKAKFRFFCVSDREQEEC</sequence>